<protein>
    <submittedName>
        <fullName evidence="4">DUF3302 domain-containing protein</fullName>
    </submittedName>
</protein>
<feature type="coiled-coil region" evidence="1">
    <location>
        <begin position="91"/>
        <end position="118"/>
    </location>
</feature>
<evidence type="ECO:0000256" key="1">
    <source>
        <dbReference type="SAM" id="Coils"/>
    </source>
</evidence>
<feature type="transmembrane region" description="Helical" evidence="3">
    <location>
        <begin position="6"/>
        <end position="25"/>
    </location>
</feature>
<feature type="region of interest" description="Disordered" evidence="2">
    <location>
        <begin position="128"/>
        <end position="184"/>
    </location>
</feature>
<organism evidence="4">
    <name type="scientific">Shewanella algae</name>
    <dbReference type="NCBI Taxonomy" id="38313"/>
    <lineage>
        <taxon>Bacteria</taxon>
        <taxon>Pseudomonadati</taxon>
        <taxon>Pseudomonadota</taxon>
        <taxon>Gammaproteobacteria</taxon>
        <taxon>Alteromonadales</taxon>
        <taxon>Shewanellaceae</taxon>
        <taxon>Shewanella</taxon>
    </lineage>
</organism>
<evidence type="ECO:0000256" key="2">
    <source>
        <dbReference type="SAM" id="MobiDB-lite"/>
    </source>
</evidence>
<sequence length="184" mass="20612">MTLDYIALGMLIFVALVIFYGVIVIHDIPYELAKKRNHPHQDAIHYAGWVSLFTLHVLWPFLWIWATLWREDRGWGFDKIQQEQQSLHHETVLLAQQLELLSEKVAALEAQKHAAEALAAPSAQVQVQVQSQNQAPTQVQTSSEEPPANPKPTSGVDLDTAADSTDIPATDNQTQSNNKNGENR</sequence>
<evidence type="ECO:0000256" key="3">
    <source>
        <dbReference type="SAM" id="Phobius"/>
    </source>
</evidence>
<accession>A0A7T8EF08</accession>
<dbReference type="InterPro" id="IPR011223">
    <property type="entry name" value="UCP028770"/>
</dbReference>
<feature type="compositionally biased region" description="Polar residues" evidence="2">
    <location>
        <begin position="170"/>
        <end position="184"/>
    </location>
</feature>
<dbReference type="EMBL" id="CP032664">
    <property type="protein sequence ID" value="QQO85187.1"/>
    <property type="molecule type" value="Genomic_DNA"/>
</dbReference>
<keyword evidence="1" id="KW-0175">Coiled coil</keyword>
<gene>
    <name evidence="4" type="ORF">D7032_19185</name>
</gene>
<keyword evidence="3" id="KW-0812">Transmembrane</keyword>
<keyword evidence="3" id="KW-1133">Transmembrane helix</keyword>
<keyword evidence="3" id="KW-0472">Membrane</keyword>
<proteinExistence type="predicted"/>
<name>A0A7T8EF08_9GAMM</name>
<feature type="compositionally biased region" description="Low complexity" evidence="2">
    <location>
        <begin position="128"/>
        <end position="141"/>
    </location>
</feature>
<evidence type="ECO:0000313" key="4">
    <source>
        <dbReference type="EMBL" id="QQO85187.1"/>
    </source>
</evidence>
<dbReference type="Pfam" id="PF11742">
    <property type="entry name" value="DUF3302"/>
    <property type="match status" value="1"/>
</dbReference>
<feature type="transmembrane region" description="Helical" evidence="3">
    <location>
        <begin position="46"/>
        <end position="66"/>
    </location>
</feature>
<dbReference type="AlphaFoldDB" id="A0A7T8EF08"/>
<reference evidence="4" key="1">
    <citation type="submission" date="2018-09" db="EMBL/GenBank/DDBJ databases">
        <title>Genome sequencing and analysis.</title>
        <authorList>
            <person name="Huang Y.-T."/>
        </authorList>
    </citation>
    <scope>NUCLEOTIDE SEQUENCE</scope>
    <source>
        <strain evidence="4">HIDE</strain>
    </source>
</reference>